<reference evidence="2 3" key="1">
    <citation type="submission" date="2016-02" db="EMBL/GenBank/DDBJ databases">
        <title>Anaerosporomusa subterraneum gen. nov., sp. nov., a spore-forming obligate anaerobe isolated from saprolite.</title>
        <authorList>
            <person name="Choi J.K."/>
            <person name="Shah M."/>
            <person name="Yee N."/>
        </authorList>
    </citation>
    <scope>NUCLEOTIDE SEQUENCE [LARGE SCALE GENOMIC DNA]</scope>
    <source>
        <strain evidence="2 3">RU4</strain>
    </source>
</reference>
<gene>
    <name evidence="2" type="ORF">AXX12_05325</name>
</gene>
<dbReference type="EMBL" id="LSGP01000013">
    <property type="protein sequence ID" value="KYZ77528.1"/>
    <property type="molecule type" value="Genomic_DNA"/>
</dbReference>
<keyword evidence="1" id="KW-0472">Membrane</keyword>
<accession>A0A154BVL1</accession>
<keyword evidence="3" id="KW-1185">Reference proteome</keyword>
<dbReference type="NCBIfam" id="TIGR02849">
    <property type="entry name" value="spore_III_AD"/>
    <property type="match status" value="1"/>
</dbReference>
<evidence type="ECO:0000256" key="1">
    <source>
        <dbReference type="SAM" id="Phobius"/>
    </source>
</evidence>
<feature type="transmembrane region" description="Helical" evidence="1">
    <location>
        <begin position="102"/>
        <end position="120"/>
    </location>
</feature>
<feature type="transmembrane region" description="Helical" evidence="1">
    <location>
        <begin position="31"/>
        <end position="54"/>
    </location>
</feature>
<proteinExistence type="predicted"/>
<name>A0A154BVL1_ANASB</name>
<dbReference type="InterPro" id="IPR014211">
    <property type="entry name" value="Spore_III_AD"/>
</dbReference>
<evidence type="ECO:0000313" key="3">
    <source>
        <dbReference type="Proteomes" id="UP000076268"/>
    </source>
</evidence>
<dbReference type="Proteomes" id="UP000076268">
    <property type="component" value="Unassembled WGS sequence"/>
</dbReference>
<evidence type="ECO:0000313" key="2">
    <source>
        <dbReference type="EMBL" id="KYZ77528.1"/>
    </source>
</evidence>
<dbReference type="OrthoDB" id="1682150at2"/>
<dbReference type="RefSeq" id="WP_066240036.1">
    <property type="nucleotide sequence ID" value="NZ_LSGP01000013.1"/>
</dbReference>
<dbReference type="AlphaFoldDB" id="A0A154BVL1"/>
<dbReference type="STRING" id="1794912.AXX12_05325"/>
<organism evidence="2 3">
    <name type="scientific">Anaerosporomusa subterranea</name>
    <dbReference type="NCBI Taxonomy" id="1794912"/>
    <lineage>
        <taxon>Bacteria</taxon>
        <taxon>Bacillati</taxon>
        <taxon>Bacillota</taxon>
        <taxon>Negativicutes</taxon>
        <taxon>Acetonemataceae</taxon>
        <taxon>Anaerosporomusa</taxon>
    </lineage>
</organism>
<protein>
    <submittedName>
        <fullName evidence="2">Stage III sporulation protein AD</fullName>
    </submittedName>
</protein>
<dbReference type="InterPro" id="IPR025664">
    <property type="entry name" value="Spore_III_AC/AD"/>
</dbReference>
<sequence length="129" mass="14089">MEIIQIVGLGFVVTLLILIIRQQKPELAVQLGITLAVIIFLMVLSKIQVVLNVFQDLADKANISQMYLNTILKIIGIAYITEFGSQVCRDAGEGAVAGKIEFAGKILIMVMAIPIIALVLDTITRLIPR</sequence>
<dbReference type="Pfam" id="PF06686">
    <property type="entry name" value="SpoIIIAC"/>
    <property type="match status" value="2"/>
</dbReference>
<keyword evidence="1" id="KW-0812">Transmembrane</keyword>
<keyword evidence="1" id="KW-1133">Transmembrane helix</keyword>
<comment type="caution">
    <text evidence="2">The sequence shown here is derived from an EMBL/GenBank/DDBJ whole genome shotgun (WGS) entry which is preliminary data.</text>
</comment>